<protein>
    <recommendedName>
        <fullName evidence="1">Cyclic nucleotide-binding domain-containing protein</fullName>
    </recommendedName>
</protein>
<dbReference type="InterPro" id="IPR018490">
    <property type="entry name" value="cNMP-bd_dom_sf"/>
</dbReference>
<dbReference type="Pfam" id="PF00027">
    <property type="entry name" value="cNMP_binding"/>
    <property type="match status" value="1"/>
</dbReference>
<dbReference type="InterPro" id="IPR050503">
    <property type="entry name" value="cAMP-dep_PK_reg_su-like"/>
</dbReference>
<dbReference type="InterPro" id="IPR018488">
    <property type="entry name" value="cNMP-bd_CS"/>
</dbReference>
<dbReference type="GO" id="GO:0030552">
    <property type="term" value="F:cAMP binding"/>
    <property type="evidence" value="ECO:0007669"/>
    <property type="project" value="TreeGrafter"/>
</dbReference>
<accession>A0A7S4VP79</accession>
<dbReference type="PANTHER" id="PTHR11635">
    <property type="entry name" value="CAMP-DEPENDENT PROTEIN KINASE REGULATORY CHAIN"/>
    <property type="match status" value="1"/>
</dbReference>
<evidence type="ECO:0000313" key="2">
    <source>
        <dbReference type="EMBL" id="CAE4622876.1"/>
    </source>
</evidence>
<dbReference type="CDD" id="cd00038">
    <property type="entry name" value="CAP_ED"/>
    <property type="match status" value="1"/>
</dbReference>
<proteinExistence type="predicted"/>
<dbReference type="SMART" id="SM00100">
    <property type="entry name" value="cNMP"/>
    <property type="match status" value="1"/>
</dbReference>
<dbReference type="GO" id="GO:0005952">
    <property type="term" value="C:cAMP-dependent protein kinase complex"/>
    <property type="evidence" value="ECO:0007669"/>
    <property type="project" value="InterPro"/>
</dbReference>
<dbReference type="EMBL" id="HBNR01056099">
    <property type="protein sequence ID" value="CAE4622876.1"/>
    <property type="molecule type" value="Transcribed_RNA"/>
</dbReference>
<evidence type="ECO:0000259" key="1">
    <source>
        <dbReference type="PROSITE" id="PS50042"/>
    </source>
</evidence>
<dbReference type="PROSITE" id="PS00888">
    <property type="entry name" value="CNMP_BINDING_1"/>
    <property type="match status" value="1"/>
</dbReference>
<reference evidence="2" key="1">
    <citation type="submission" date="2021-01" db="EMBL/GenBank/DDBJ databases">
        <authorList>
            <person name="Corre E."/>
            <person name="Pelletier E."/>
            <person name="Niang G."/>
            <person name="Scheremetjew M."/>
            <person name="Finn R."/>
            <person name="Kale V."/>
            <person name="Holt S."/>
            <person name="Cochrane G."/>
            <person name="Meng A."/>
            <person name="Brown T."/>
            <person name="Cohen L."/>
        </authorList>
    </citation>
    <scope>NUCLEOTIDE SEQUENCE</scope>
    <source>
        <strain evidence="2">CCMP3105</strain>
    </source>
</reference>
<dbReference type="PRINTS" id="PR00103">
    <property type="entry name" value="CAMPKINASE"/>
</dbReference>
<feature type="domain" description="Cyclic nucleotide-binding" evidence="1">
    <location>
        <begin position="106"/>
        <end position="197"/>
    </location>
</feature>
<dbReference type="Gene3D" id="2.60.120.10">
    <property type="entry name" value="Jelly Rolls"/>
    <property type="match status" value="2"/>
</dbReference>
<dbReference type="GO" id="GO:0034236">
    <property type="term" value="F:protein kinase A catalytic subunit binding"/>
    <property type="evidence" value="ECO:0007669"/>
    <property type="project" value="TreeGrafter"/>
</dbReference>
<dbReference type="GO" id="GO:0004862">
    <property type="term" value="F:cAMP-dependent protein kinase inhibitor activity"/>
    <property type="evidence" value="ECO:0007669"/>
    <property type="project" value="TreeGrafter"/>
</dbReference>
<dbReference type="AlphaFoldDB" id="A0A7S4VP79"/>
<sequence length="359" mass="38558">MLSVGTPVALAAAKPAAAGPHRPECSLHLRADAVAGTSSSKPWTLAMGLVAGLWTKASSRRSRGPWGQRFGRTSAAARAGLGESSAKRLVESIKKNQRLIGFCWLMDDEELKRVVRGMCLMDVEKDEVVVRQGEPGDKFYIIEEGLFDIEVDGHKVAEIGPGDSFGELALLYSQPRAATVVASRPGRLWVMDQAKFKAAVSEQKVKAMSQKYLDFLGNIPDFQGLSSSQLEQVGRALVPRWYGPGSEMLRVDGDTFEERVYVLRTGEVMAVDGAGNQKLVYSQPGDVISKDAVAAVVGDTPVSVCSSSNTTVALCMSTLTLANILRGCSDPVSVEAESAKGLAYQGRESRPDPEQCVCM</sequence>
<dbReference type="InterPro" id="IPR000595">
    <property type="entry name" value="cNMP-bd_dom"/>
</dbReference>
<dbReference type="SUPFAM" id="SSF51206">
    <property type="entry name" value="cAMP-binding domain-like"/>
    <property type="match status" value="2"/>
</dbReference>
<dbReference type="PROSITE" id="PS00889">
    <property type="entry name" value="CNMP_BINDING_2"/>
    <property type="match status" value="1"/>
</dbReference>
<organism evidence="2">
    <name type="scientific">Alexandrium monilatum</name>
    <dbReference type="NCBI Taxonomy" id="311494"/>
    <lineage>
        <taxon>Eukaryota</taxon>
        <taxon>Sar</taxon>
        <taxon>Alveolata</taxon>
        <taxon>Dinophyceae</taxon>
        <taxon>Gonyaulacales</taxon>
        <taxon>Pyrocystaceae</taxon>
        <taxon>Alexandrium</taxon>
    </lineage>
</organism>
<name>A0A7S4VP79_9DINO</name>
<dbReference type="PANTHER" id="PTHR11635:SF152">
    <property type="entry name" value="CAMP-DEPENDENT PROTEIN KINASE TYPE I REGULATORY SUBUNIT-RELATED"/>
    <property type="match status" value="1"/>
</dbReference>
<gene>
    <name evidence="2" type="ORF">AMON00008_LOCUS39464</name>
</gene>
<dbReference type="PROSITE" id="PS50042">
    <property type="entry name" value="CNMP_BINDING_3"/>
    <property type="match status" value="1"/>
</dbReference>
<dbReference type="GO" id="GO:0005829">
    <property type="term" value="C:cytosol"/>
    <property type="evidence" value="ECO:0007669"/>
    <property type="project" value="TreeGrafter"/>
</dbReference>
<dbReference type="InterPro" id="IPR014710">
    <property type="entry name" value="RmlC-like_jellyroll"/>
</dbReference>